<evidence type="ECO:0000313" key="2">
    <source>
        <dbReference type="Proteomes" id="UP000215731"/>
    </source>
</evidence>
<dbReference type="Proteomes" id="UP000215731">
    <property type="component" value="Unassembled WGS sequence"/>
</dbReference>
<accession>A0A256ITN9</accession>
<gene>
    <name evidence="1" type="ORF">DJ80_16465</name>
</gene>
<proteinExistence type="predicted"/>
<dbReference type="EMBL" id="NHOZ01000152">
    <property type="protein sequence ID" value="OYR59924.1"/>
    <property type="molecule type" value="Genomic_DNA"/>
</dbReference>
<dbReference type="RefSeq" id="WP_094553674.1">
    <property type="nucleotide sequence ID" value="NZ_NHOZ01000152.1"/>
</dbReference>
<organism evidence="1 2">
    <name type="scientific">Halorubrum ezzemoulense</name>
    <name type="common">Halorubrum chaoviator</name>
    <dbReference type="NCBI Taxonomy" id="337243"/>
    <lineage>
        <taxon>Archaea</taxon>
        <taxon>Methanobacteriati</taxon>
        <taxon>Methanobacteriota</taxon>
        <taxon>Stenosarchaea group</taxon>
        <taxon>Halobacteria</taxon>
        <taxon>Halobacteriales</taxon>
        <taxon>Haloferacaceae</taxon>
        <taxon>Halorubrum</taxon>
    </lineage>
</organism>
<name>A0A256ITN9_HALEZ</name>
<reference evidence="1 2" key="1">
    <citation type="journal article" date="2014" name="Front. Microbiol.">
        <title>Population and genomic analysis of the genus Halorubrum.</title>
        <authorList>
            <person name="Fullmer M.S."/>
            <person name="Soucy S.M."/>
            <person name="Swithers K.S."/>
            <person name="Makkay A.M."/>
            <person name="Wheeler R."/>
            <person name="Ventosa A."/>
            <person name="Gogarten J.P."/>
            <person name="Papke R.T."/>
        </authorList>
    </citation>
    <scope>NUCLEOTIDE SEQUENCE [LARGE SCALE GENOMIC DNA]</scope>
    <source>
        <strain evidence="1 2">Ga36</strain>
    </source>
</reference>
<protein>
    <submittedName>
        <fullName evidence="1">Uncharacterized protein</fullName>
    </submittedName>
</protein>
<evidence type="ECO:0000313" key="1">
    <source>
        <dbReference type="EMBL" id="OYR59924.1"/>
    </source>
</evidence>
<comment type="caution">
    <text evidence="1">The sequence shown here is derived from an EMBL/GenBank/DDBJ whole genome shotgun (WGS) entry which is preliminary data.</text>
</comment>
<dbReference type="AlphaFoldDB" id="A0A256ITN9"/>
<sequence>MRSDDIVLRRPIARWVAGEKHAANPVTKDVVLDSVGTPLIPRRRIAGVHVDRVNSEMVPVRGYRDGRYVLAIAPEHASVDVFDPSERDPGEPPLDVSEPWIPLVAVFTAGERGAVVVPRKEVEL</sequence>